<feature type="signal peptide" evidence="1">
    <location>
        <begin position="1"/>
        <end position="17"/>
    </location>
</feature>
<gene>
    <name evidence="2" type="ORF">LTRI10_LOCUS3473</name>
</gene>
<dbReference type="EMBL" id="OZ034813">
    <property type="protein sequence ID" value="CAL1355730.1"/>
    <property type="molecule type" value="Genomic_DNA"/>
</dbReference>
<evidence type="ECO:0000256" key="1">
    <source>
        <dbReference type="SAM" id="SignalP"/>
    </source>
</evidence>
<evidence type="ECO:0000313" key="2">
    <source>
        <dbReference type="EMBL" id="CAL1355730.1"/>
    </source>
</evidence>
<sequence>MILSALSSLLTLSRSVGRIICSVMLDMIAASLRNQGEDAIRGKFNCAANDTDYQGEGRVGERSEDLDEGLIVHPGRWRYWPYNLNTIPPPCNTKE</sequence>
<dbReference type="Proteomes" id="UP001497516">
    <property type="component" value="Chromosome 1"/>
</dbReference>
<proteinExistence type="predicted"/>
<organism evidence="2 3">
    <name type="scientific">Linum trigynum</name>
    <dbReference type="NCBI Taxonomy" id="586398"/>
    <lineage>
        <taxon>Eukaryota</taxon>
        <taxon>Viridiplantae</taxon>
        <taxon>Streptophyta</taxon>
        <taxon>Embryophyta</taxon>
        <taxon>Tracheophyta</taxon>
        <taxon>Spermatophyta</taxon>
        <taxon>Magnoliopsida</taxon>
        <taxon>eudicotyledons</taxon>
        <taxon>Gunneridae</taxon>
        <taxon>Pentapetalae</taxon>
        <taxon>rosids</taxon>
        <taxon>fabids</taxon>
        <taxon>Malpighiales</taxon>
        <taxon>Linaceae</taxon>
        <taxon>Linum</taxon>
    </lineage>
</organism>
<evidence type="ECO:0000313" key="3">
    <source>
        <dbReference type="Proteomes" id="UP001497516"/>
    </source>
</evidence>
<name>A0AAV2CJ18_9ROSI</name>
<protein>
    <submittedName>
        <fullName evidence="2">Uncharacterized protein</fullName>
    </submittedName>
</protein>
<keyword evidence="1" id="KW-0732">Signal</keyword>
<accession>A0AAV2CJ18</accession>
<keyword evidence="3" id="KW-1185">Reference proteome</keyword>
<dbReference type="AlphaFoldDB" id="A0AAV2CJ18"/>
<reference evidence="2 3" key="1">
    <citation type="submission" date="2024-04" db="EMBL/GenBank/DDBJ databases">
        <authorList>
            <person name="Fracassetti M."/>
        </authorList>
    </citation>
    <scope>NUCLEOTIDE SEQUENCE [LARGE SCALE GENOMIC DNA]</scope>
</reference>
<feature type="chain" id="PRO_5043796913" evidence="1">
    <location>
        <begin position="18"/>
        <end position="95"/>
    </location>
</feature>